<proteinExistence type="predicted"/>
<dbReference type="OrthoDB" id="9132019at2"/>
<protein>
    <recommendedName>
        <fullName evidence="2">Tfp pilus assembly protein tip-associated adhesin PilY1-like protein</fullName>
    </recommendedName>
</protein>
<evidence type="ECO:0008006" key="2">
    <source>
        <dbReference type="Google" id="ProtNLM"/>
    </source>
</evidence>
<dbReference type="AlphaFoldDB" id="B1XUD1"/>
<accession>B1XUD1</accession>
<sequence length="200" mass="21941">MPNGVTAHLFVIIGDGTSLANYYGGIAYFTDLQGQLWKLNLSKSSLSDDNIASDLFGLKKSFRSEATLANDRMGFNQVGSTIVTETINGKSTSRLFNHFGTGDQTSIQRRVTTINNRIYGVCDPAFPSTGLSVSDQTVTTFTNVNNQNCSVNSSWYADVWAKTNVSSAADFQKIIGRAAVTTSMFIFQRTNQRLYLAHCM</sequence>
<name>B1XUD1_POLNS</name>
<organism evidence="1">
    <name type="scientific">Polynucleobacter necessarius subsp. necessarius (strain STIR1)</name>
    <dbReference type="NCBI Taxonomy" id="452638"/>
    <lineage>
        <taxon>Bacteria</taxon>
        <taxon>Pseudomonadati</taxon>
        <taxon>Pseudomonadota</taxon>
        <taxon>Betaproteobacteria</taxon>
        <taxon>Burkholderiales</taxon>
        <taxon>Burkholderiaceae</taxon>
        <taxon>Polynucleobacter</taxon>
    </lineage>
</organism>
<reference evidence="1" key="1">
    <citation type="submission" date="2008-03" db="EMBL/GenBank/DDBJ databases">
        <title>Complete sequence of Polynucleobacter necessarius STIR1.</title>
        <authorList>
            <consortium name="US DOE Joint Genome Institute"/>
            <person name="Copeland A."/>
            <person name="Lucas S."/>
            <person name="Lapidus A."/>
            <person name="Barry K."/>
            <person name="Detter J.C."/>
            <person name="Glavina del Rio T."/>
            <person name="Hammon N."/>
            <person name="Israni S."/>
            <person name="Dalin E."/>
            <person name="Tice H."/>
            <person name="Pitluck S."/>
            <person name="Chain P."/>
            <person name="Malfatti S."/>
            <person name="Shin M."/>
            <person name="Vergez L."/>
            <person name="Schmutz J."/>
            <person name="Larimer F."/>
            <person name="Land M."/>
            <person name="Hauser L."/>
            <person name="Kyrpides N."/>
            <person name="Kim E."/>
            <person name="Hahn M."/>
            <person name="Richardson P."/>
        </authorList>
    </citation>
    <scope>NUCLEOTIDE SEQUENCE [LARGE SCALE GENOMIC DNA]</scope>
    <source>
        <strain evidence="1">STIR1</strain>
    </source>
</reference>
<gene>
    <name evidence="1" type="ordered locus">Pnec_0732</name>
</gene>
<dbReference type="STRING" id="452638.Pnec_0732"/>
<evidence type="ECO:0000313" key="1">
    <source>
        <dbReference type="EMBL" id="ACB43958.1"/>
    </source>
</evidence>
<dbReference type="KEGG" id="pne:Pnec_0732"/>
<dbReference type="EMBL" id="CP001010">
    <property type="protein sequence ID" value="ACB43958.1"/>
    <property type="molecule type" value="Genomic_DNA"/>
</dbReference>
<dbReference type="HOGENOM" id="CLU_1365161_0_0_4"/>